<sequence>MKKIQFISVQELKDNSIVQTNVDEKILSQSITEYQDLELSQVIGKATYKRLSNVLVSGATITGYTYSDEDVLLFEMIKPVMIYGSLLYSLSPLHYKVTNKGLQNITDANAQTGDSKDIEALKATYSSRLEGYKKLLIEHLETDDDPETDAPSDVNTSFGFTGISIPDNSFNEAEAYRNSAYKTGYYRRIIY</sequence>
<dbReference type="InterPro" id="IPR046558">
    <property type="entry name" value="DUF6712"/>
</dbReference>
<dbReference type="Proteomes" id="UP000297540">
    <property type="component" value="Unassembled WGS sequence"/>
</dbReference>
<dbReference type="Pfam" id="PF20459">
    <property type="entry name" value="DUF6712"/>
    <property type="match status" value="1"/>
</dbReference>
<dbReference type="OrthoDB" id="792176at2"/>
<evidence type="ECO:0000313" key="1">
    <source>
        <dbReference type="EMBL" id="TFF34382.1"/>
    </source>
</evidence>
<comment type="caution">
    <text evidence="1">The sequence shown here is derived from an EMBL/GenBank/DDBJ whole genome shotgun (WGS) entry which is preliminary data.</text>
</comment>
<protein>
    <submittedName>
        <fullName evidence="1">Uncharacterized protein</fullName>
    </submittedName>
</protein>
<name>A0A4Y8S638_9SPHI</name>
<organism evidence="1 2">
    <name type="scientific">Mucilaginibacter psychrotolerans</name>
    <dbReference type="NCBI Taxonomy" id="1524096"/>
    <lineage>
        <taxon>Bacteria</taxon>
        <taxon>Pseudomonadati</taxon>
        <taxon>Bacteroidota</taxon>
        <taxon>Sphingobacteriia</taxon>
        <taxon>Sphingobacteriales</taxon>
        <taxon>Sphingobacteriaceae</taxon>
        <taxon>Mucilaginibacter</taxon>
    </lineage>
</organism>
<accession>A0A4Y8S638</accession>
<evidence type="ECO:0000313" key="2">
    <source>
        <dbReference type="Proteomes" id="UP000297540"/>
    </source>
</evidence>
<gene>
    <name evidence="1" type="ORF">E2R66_22165</name>
</gene>
<dbReference type="RefSeq" id="WP_133234984.1">
    <property type="nucleotide sequence ID" value="NZ_SOZE01000031.1"/>
</dbReference>
<reference evidence="1 2" key="1">
    <citation type="journal article" date="2017" name="Int. J. Syst. Evol. Microbiol.">
        <title>Mucilaginibacterpsychrotolerans sp. nov., isolated from peatlands.</title>
        <authorList>
            <person name="Deng Y."/>
            <person name="Shen L."/>
            <person name="Xu B."/>
            <person name="Liu Y."/>
            <person name="Gu Z."/>
            <person name="Liu H."/>
            <person name="Zhou Y."/>
        </authorList>
    </citation>
    <scope>NUCLEOTIDE SEQUENCE [LARGE SCALE GENOMIC DNA]</scope>
    <source>
        <strain evidence="1 2">NH7-4</strain>
    </source>
</reference>
<dbReference type="AlphaFoldDB" id="A0A4Y8S638"/>
<proteinExistence type="predicted"/>
<dbReference type="EMBL" id="SOZE01000031">
    <property type="protein sequence ID" value="TFF34382.1"/>
    <property type="molecule type" value="Genomic_DNA"/>
</dbReference>
<keyword evidence="2" id="KW-1185">Reference proteome</keyword>